<comment type="caution">
    <text evidence="5">The sequence shown here is derived from an EMBL/GenBank/DDBJ whole genome shotgun (WGS) entry which is preliminary data.</text>
</comment>
<comment type="catalytic activity">
    <reaction evidence="1">
        <text>a 1,2-diacyl-sn-glycero-3-phospho-(1D-myo-inositol-4,5-bisphosphate) + H2O = 1D-myo-inositol 1,4,5-trisphosphate + a 1,2-diacyl-sn-glycerol + H(+)</text>
        <dbReference type="Rhea" id="RHEA:33179"/>
        <dbReference type="ChEBI" id="CHEBI:15377"/>
        <dbReference type="ChEBI" id="CHEBI:15378"/>
        <dbReference type="ChEBI" id="CHEBI:17815"/>
        <dbReference type="ChEBI" id="CHEBI:58456"/>
        <dbReference type="ChEBI" id="CHEBI:203600"/>
        <dbReference type="EC" id="3.1.4.11"/>
    </reaction>
</comment>
<dbReference type="PRINTS" id="PR00390">
    <property type="entry name" value="PHPHLIPASEC"/>
</dbReference>
<dbReference type="InterPro" id="IPR001711">
    <property type="entry name" value="PLipase_C_Pinositol-sp_Y"/>
</dbReference>
<dbReference type="Pfam" id="PF00387">
    <property type="entry name" value="PI-PLC-Y"/>
    <property type="match status" value="1"/>
</dbReference>
<dbReference type="EMBL" id="JAPTMU010000007">
    <property type="protein sequence ID" value="KAJ4941206.1"/>
    <property type="molecule type" value="Genomic_DNA"/>
</dbReference>
<dbReference type="AlphaFoldDB" id="A0AAD6BAP9"/>
<evidence type="ECO:0000313" key="5">
    <source>
        <dbReference type="EMBL" id="KAJ4941206.1"/>
    </source>
</evidence>
<dbReference type="PANTHER" id="PTHR10336">
    <property type="entry name" value="PHOSPHOINOSITIDE-SPECIFIC PHOSPHOLIPASE C FAMILY PROTEIN"/>
    <property type="match status" value="1"/>
</dbReference>
<dbReference type="InterPro" id="IPR035892">
    <property type="entry name" value="C2_domain_sf"/>
</dbReference>
<dbReference type="Gene3D" id="3.20.20.190">
    <property type="entry name" value="Phosphatidylinositol (PI) phosphodiesterase"/>
    <property type="match status" value="1"/>
</dbReference>
<organism evidence="5 6">
    <name type="scientific">Pogonophryne albipinna</name>
    <dbReference type="NCBI Taxonomy" id="1090488"/>
    <lineage>
        <taxon>Eukaryota</taxon>
        <taxon>Metazoa</taxon>
        <taxon>Chordata</taxon>
        <taxon>Craniata</taxon>
        <taxon>Vertebrata</taxon>
        <taxon>Euteleostomi</taxon>
        <taxon>Actinopterygii</taxon>
        <taxon>Neopterygii</taxon>
        <taxon>Teleostei</taxon>
        <taxon>Neoteleostei</taxon>
        <taxon>Acanthomorphata</taxon>
        <taxon>Eupercaria</taxon>
        <taxon>Perciformes</taxon>
        <taxon>Notothenioidei</taxon>
        <taxon>Pogonophryne</taxon>
    </lineage>
</organism>
<keyword evidence="1" id="KW-0442">Lipid degradation</keyword>
<dbReference type="SMART" id="SM00149">
    <property type="entry name" value="PLCYc"/>
    <property type="match status" value="1"/>
</dbReference>
<dbReference type="InterPro" id="IPR001192">
    <property type="entry name" value="PI-PLC_fam"/>
</dbReference>
<dbReference type="Gene3D" id="2.60.40.150">
    <property type="entry name" value="C2 domain"/>
    <property type="match status" value="1"/>
</dbReference>
<evidence type="ECO:0000256" key="2">
    <source>
        <dbReference type="SAM" id="MobiDB-lite"/>
    </source>
</evidence>
<feature type="domain" description="PI-PLC Y-box" evidence="4">
    <location>
        <begin position="91"/>
        <end position="160"/>
    </location>
</feature>
<dbReference type="GO" id="GO:0035556">
    <property type="term" value="P:intracellular signal transduction"/>
    <property type="evidence" value="ECO:0007669"/>
    <property type="project" value="InterPro"/>
</dbReference>
<dbReference type="FunFam" id="2.60.40.150:FF:000058">
    <property type="entry name" value="Phosphoinositide phospholipase C"/>
    <property type="match status" value="1"/>
</dbReference>
<dbReference type="InterPro" id="IPR017946">
    <property type="entry name" value="PLC-like_Pdiesterase_TIM-brl"/>
</dbReference>
<dbReference type="SUPFAM" id="SSF49562">
    <property type="entry name" value="C2 domain (Calcium/lipid-binding domain, CaLB)"/>
    <property type="match status" value="1"/>
</dbReference>
<dbReference type="GO" id="GO:0004435">
    <property type="term" value="F:phosphatidylinositol-4,5-bisphosphate phospholipase C activity"/>
    <property type="evidence" value="ECO:0007669"/>
    <property type="project" value="UniProtKB-EC"/>
</dbReference>
<dbReference type="Proteomes" id="UP001219934">
    <property type="component" value="Unassembled WGS sequence"/>
</dbReference>
<proteinExistence type="predicted"/>
<feature type="compositionally biased region" description="Acidic residues" evidence="2">
    <location>
        <begin position="31"/>
        <end position="49"/>
    </location>
</feature>
<feature type="compositionally biased region" description="Low complexity" evidence="2">
    <location>
        <begin position="312"/>
        <end position="330"/>
    </location>
</feature>
<dbReference type="PROSITE" id="PS50004">
    <property type="entry name" value="C2"/>
    <property type="match status" value="1"/>
</dbReference>
<dbReference type="PROSITE" id="PS50008">
    <property type="entry name" value="PIPLC_Y_DOMAIN"/>
    <property type="match status" value="1"/>
</dbReference>
<feature type="region of interest" description="Disordered" evidence="2">
    <location>
        <begin position="18"/>
        <end position="72"/>
    </location>
</feature>
<keyword evidence="6" id="KW-1185">Reference proteome</keyword>
<evidence type="ECO:0000259" key="4">
    <source>
        <dbReference type="PROSITE" id="PS50008"/>
    </source>
</evidence>
<protein>
    <recommendedName>
        <fullName evidence="1">Phosphoinositide phospholipase C</fullName>
        <ecNumber evidence="1">3.1.4.11</ecNumber>
    </recommendedName>
</protein>
<dbReference type="CDD" id="cd00275">
    <property type="entry name" value="C2_PLC_like"/>
    <property type="match status" value="1"/>
</dbReference>
<evidence type="ECO:0000313" key="6">
    <source>
        <dbReference type="Proteomes" id="UP001219934"/>
    </source>
</evidence>
<accession>A0AAD6BAP9</accession>
<dbReference type="Pfam" id="PF00168">
    <property type="entry name" value="C2"/>
    <property type="match status" value="1"/>
</dbReference>
<gene>
    <name evidence="5" type="ORF">JOQ06_027493</name>
</gene>
<sequence>MGPVVIVNMAETLESDTSAREIIDFDSFSDSIDEESGTEDGSDDEEAQDIIEPYRFEPSGTSSGEDVGDDMDDGEDIDRLQNTEWLAGMYFVRHNSHQLSRIYPSGQRLQSSNYNPQEMWNAGCQIVALNFQTPGEQMDLNRGRFLQNSQCGYMLKPPFMCQPDTKFNPENVGGGPGHRPVLLTFRVISAQQLPKPDWDKPTSIVDPHVWVEVHGVPIDINKKKTPHVDNNGFNPRWDCTFNFTVHAPDLALVRFLVEDHDYTSSNDFLGQYTLPFSSLRTGYRHVRLRKVDGSSLSPSSLFVHLKVTPCESSPSKASAKSPAKASAKRP</sequence>
<dbReference type="SUPFAM" id="SSF51695">
    <property type="entry name" value="PLC-like phosphodiesterases"/>
    <property type="match status" value="1"/>
</dbReference>
<dbReference type="InterPro" id="IPR000008">
    <property type="entry name" value="C2_dom"/>
</dbReference>
<feature type="domain" description="C2" evidence="3">
    <location>
        <begin position="161"/>
        <end position="290"/>
    </location>
</feature>
<dbReference type="EC" id="3.1.4.11" evidence="1"/>
<keyword evidence="1" id="KW-0443">Lipid metabolism</keyword>
<dbReference type="GO" id="GO:0016042">
    <property type="term" value="P:lipid catabolic process"/>
    <property type="evidence" value="ECO:0007669"/>
    <property type="project" value="UniProtKB-KW"/>
</dbReference>
<dbReference type="PANTHER" id="PTHR10336:SF153">
    <property type="entry name" value="PHOSPHOINOSITIDE PHOSPHOLIPASE C"/>
    <property type="match status" value="1"/>
</dbReference>
<feature type="region of interest" description="Disordered" evidence="2">
    <location>
        <begin position="309"/>
        <end position="330"/>
    </location>
</feature>
<reference evidence="5" key="1">
    <citation type="submission" date="2022-11" db="EMBL/GenBank/DDBJ databases">
        <title>Chromosome-level genome of Pogonophryne albipinna.</title>
        <authorList>
            <person name="Jo E."/>
        </authorList>
    </citation>
    <scope>NUCLEOTIDE SEQUENCE</scope>
    <source>
        <strain evidence="5">SGF0006</strain>
        <tissue evidence="5">Muscle</tissue>
    </source>
</reference>
<dbReference type="SMART" id="SM00239">
    <property type="entry name" value="C2"/>
    <property type="match status" value="1"/>
</dbReference>
<dbReference type="GO" id="GO:0005886">
    <property type="term" value="C:plasma membrane"/>
    <property type="evidence" value="ECO:0007669"/>
    <property type="project" value="TreeGrafter"/>
</dbReference>
<evidence type="ECO:0000256" key="1">
    <source>
        <dbReference type="RuleBase" id="RU361133"/>
    </source>
</evidence>
<evidence type="ECO:0000259" key="3">
    <source>
        <dbReference type="PROSITE" id="PS50004"/>
    </source>
</evidence>
<keyword evidence="1" id="KW-0378">Hydrolase</keyword>
<name>A0AAD6BAP9_9TELE</name>